<organism evidence="1 2">
    <name type="scientific">Haematococcus lacustris</name>
    <name type="common">Green alga</name>
    <name type="synonym">Haematococcus pluvialis</name>
    <dbReference type="NCBI Taxonomy" id="44745"/>
    <lineage>
        <taxon>Eukaryota</taxon>
        <taxon>Viridiplantae</taxon>
        <taxon>Chlorophyta</taxon>
        <taxon>core chlorophytes</taxon>
        <taxon>Chlorophyceae</taxon>
        <taxon>CS clade</taxon>
        <taxon>Chlamydomonadales</taxon>
        <taxon>Haematococcaceae</taxon>
        <taxon>Haematococcus</taxon>
    </lineage>
</organism>
<gene>
    <name evidence="1" type="ORF">HaLaN_26605</name>
</gene>
<evidence type="ECO:0000313" key="1">
    <source>
        <dbReference type="EMBL" id="GFH28161.1"/>
    </source>
</evidence>
<name>A0A6A0A6N3_HAELA</name>
<comment type="caution">
    <text evidence="1">The sequence shown here is derived from an EMBL/GenBank/DDBJ whole genome shotgun (WGS) entry which is preliminary data.</text>
</comment>
<dbReference type="EMBL" id="BLLF01003769">
    <property type="protein sequence ID" value="GFH28161.1"/>
    <property type="molecule type" value="Genomic_DNA"/>
</dbReference>
<dbReference type="AlphaFoldDB" id="A0A6A0A6N3"/>
<reference evidence="1 2" key="1">
    <citation type="submission" date="2020-02" db="EMBL/GenBank/DDBJ databases">
        <title>Draft genome sequence of Haematococcus lacustris strain NIES-144.</title>
        <authorList>
            <person name="Morimoto D."/>
            <person name="Nakagawa S."/>
            <person name="Yoshida T."/>
            <person name="Sawayama S."/>
        </authorList>
    </citation>
    <scope>NUCLEOTIDE SEQUENCE [LARGE SCALE GENOMIC DNA]</scope>
    <source>
        <strain evidence="1 2">NIES-144</strain>
    </source>
</reference>
<protein>
    <submittedName>
        <fullName evidence="1">Uncharacterized protein</fullName>
    </submittedName>
</protein>
<accession>A0A6A0A6N3</accession>
<dbReference type="Proteomes" id="UP000485058">
    <property type="component" value="Unassembled WGS sequence"/>
</dbReference>
<keyword evidence="2" id="KW-1185">Reference proteome</keyword>
<evidence type="ECO:0000313" key="2">
    <source>
        <dbReference type="Proteomes" id="UP000485058"/>
    </source>
</evidence>
<sequence>MDTSRLTDVGKCALAAGKVDQALTILTAASVRSPADPQPWVTMTWQQYATRGPSRLQQGHSSRAAPQLPVWQWLLRTTPGWLPPEPCPCTGWLP</sequence>
<proteinExistence type="predicted"/>